<dbReference type="GO" id="GO:0005975">
    <property type="term" value="P:carbohydrate metabolic process"/>
    <property type="evidence" value="ECO:0007669"/>
    <property type="project" value="InterPro"/>
</dbReference>
<evidence type="ECO:0000259" key="11">
    <source>
        <dbReference type="Pfam" id="PF02880"/>
    </source>
</evidence>
<dbReference type="PRINTS" id="PR00509">
    <property type="entry name" value="PGMPMM"/>
</dbReference>
<dbReference type="Proteomes" id="UP000830236">
    <property type="component" value="Chromosome"/>
</dbReference>
<evidence type="ECO:0000259" key="9">
    <source>
        <dbReference type="Pfam" id="PF02878"/>
    </source>
</evidence>
<protein>
    <submittedName>
        <fullName evidence="12">Phosphoglucomutase/phosphomannomutase family protein</fullName>
    </submittedName>
</protein>
<proteinExistence type="inferred from homology"/>
<dbReference type="InterPro" id="IPR016055">
    <property type="entry name" value="A-D-PHexomutase_a/b/a-I/II/III"/>
</dbReference>
<dbReference type="Pfam" id="PF02880">
    <property type="entry name" value="PGM_PMM_III"/>
    <property type="match status" value="1"/>
</dbReference>
<dbReference type="GO" id="GO:0000287">
    <property type="term" value="F:magnesium ion binding"/>
    <property type="evidence" value="ECO:0007669"/>
    <property type="project" value="InterPro"/>
</dbReference>
<evidence type="ECO:0000256" key="7">
    <source>
        <dbReference type="RuleBase" id="RU004326"/>
    </source>
</evidence>
<gene>
    <name evidence="12" type="ORF">M3I41_07530</name>
</gene>
<name>A0A9E7AEZ9_9ACTO</name>
<evidence type="ECO:0000256" key="6">
    <source>
        <dbReference type="ARBA" id="ARBA00023235"/>
    </source>
</evidence>
<keyword evidence="4 7" id="KW-0479">Metal-binding</keyword>
<evidence type="ECO:0000259" key="8">
    <source>
        <dbReference type="Pfam" id="PF00408"/>
    </source>
</evidence>
<dbReference type="Pfam" id="PF02879">
    <property type="entry name" value="PGM_PMM_II"/>
    <property type="match status" value="1"/>
</dbReference>
<dbReference type="InterPro" id="IPR036900">
    <property type="entry name" value="A-D-PHexomutase_C_sf"/>
</dbReference>
<dbReference type="GO" id="GO:0006166">
    <property type="term" value="P:purine ribonucleoside salvage"/>
    <property type="evidence" value="ECO:0007669"/>
    <property type="project" value="TreeGrafter"/>
</dbReference>
<dbReference type="InterPro" id="IPR005845">
    <property type="entry name" value="A-D-PHexomutase_a/b/a-II"/>
</dbReference>
<evidence type="ECO:0000313" key="13">
    <source>
        <dbReference type="Proteomes" id="UP000830236"/>
    </source>
</evidence>
<evidence type="ECO:0000256" key="3">
    <source>
        <dbReference type="ARBA" id="ARBA00022553"/>
    </source>
</evidence>
<feature type="domain" description="Alpha-D-phosphohexomutase C-terminal" evidence="8">
    <location>
        <begin position="439"/>
        <end position="479"/>
    </location>
</feature>
<dbReference type="AlphaFoldDB" id="A0A9E7AEZ9"/>
<dbReference type="GO" id="GO:0008973">
    <property type="term" value="F:phosphopentomutase activity"/>
    <property type="evidence" value="ECO:0007669"/>
    <property type="project" value="TreeGrafter"/>
</dbReference>
<organism evidence="12 13">
    <name type="scientific">Actinomyces graevenitzii</name>
    <dbReference type="NCBI Taxonomy" id="55565"/>
    <lineage>
        <taxon>Bacteria</taxon>
        <taxon>Bacillati</taxon>
        <taxon>Actinomycetota</taxon>
        <taxon>Actinomycetes</taxon>
        <taxon>Actinomycetales</taxon>
        <taxon>Actinomycetaceae</taxon>
        <taxon>Actinomyces</taxon>
    </lineage>
</organism>
<dbReference type="InterPro" id="IPR005843">
    <property type="entry name" value="A-D-PHexomutase_C"/>
</dbReference>
<evidence type="ECO:0000256" key="5">
    <source>
        <dbReference type="ARBA" id="ARBA00022842"/>
    </source>
</evidence>
<accession>A0A9E7AEZ9</accession>
<sequence>MMTEELKTYTAQEPQIHFGTGGWRAIISEGFTQLNVQRVAQALAARIISQGVADKPVVIGYDQRFLSPEFAWWSAQVLAANGIHVHLIDRPAPTPMIMWTVKDLGCAYGMAITASHNPAIYNGIKVFTAGGRDAEVEITTPLQDAANALGADDIKLIELSEAQAAGLISTQTSMNWYIDSILDSVDVEAIRHAHLKIVLDPMFGVSRTCLQTILMTARCDVETIHERRDTLFGGRLPSPSSKTLHALANEVLERGAAMGIATDGDADRLGVIDNTGKFLHPNEILVLLYEYLLEEKGWHGPVVRNLATTHMLDRVARAHGEQCYEVPVGFKWVSSKMAEHDAIIGGESSGGLTVKGHIAGKDGVYAGTLLVEMVAKKGKHLSEIYADIVAKYGQLEMIETDYGFTMERKAQLLEQIYERHDLPEFAQAVDHVSYLDGCKVYFADDSWVVIRFSGTEPLLRVFAESATYEQAQGIIDQVVAYYQLA</sequence>
<dbReference type="Gene3D" id="3.40.120.10">
    <property type="entry name" value="Alpha-D-Glucose-1,6-Bisphosphate, subunit A, domain 3"/>
    <property type="match status" value="3"/>
</dbReference>
<dbReference type="Pfam" id="PF00408">
    <property type="entry name" value="PGM_PMM_IV"/>
    <property type="match status" value="1"/>
</dbReference>
<keyword evidence="3" id="KW-0597">Phosphoprotein</keyword>
<dbReference type="InterPro" id="IPR016066">
    <property type="entry name" value="A-D-PHexomutase_CS"/>
</dbReference>
<dbReference type="KEGG" id="agh:M3I41_07530"/>
<evidence type="ECO:0000256" key="2">
    <source>
        <dbReference type="ARBA" id="ARBA00010231"/>
    </source>
</evidence>
<dbReference type="PANTHER" id="PTHR45745:SF1">
    <property type="entry name" value="PHOSPHOGLUCOMUTASE 2B-RELATED"/>
    <property type="match status" value="1"/>
</dbReference>
<dbReference type="PANTHER" id="PTHR45745">
    <property type="entry name" value="PHOSPHOMANNOMUTASE 45A"/>
    <property type="match status" value="1"/>
</dbReference>
<comment type="cofactor">
    <cofactor evidence="1">
        <name>Mg(2+)</name>
        <dbReference type="ChEBI" id="CHEBI:18420"/>
    </cofactor>
</comment>
<feature type="domain" description="Alpha-D-phosphohexomutase alpha/beta/alpha" evidence="11">
    <location>
        <begin position="281"/>
        <end position="392"/>
    </location>
</feature>
<feature type="domain" description="Alpha-D-phosphohexomutase alpha/beta/alpha" evidence="9">
    <location>
        <begin position="17"/>
        <end position="147"/>
    </location>
</feature>
<keyword evidence="6" id="KW-0413">Isomerase</keyword>
<dbReference type="InterPro" id="IPR005841">
    <property type="entry name" value="Alpha-D-phosphohexomutase_SF"/>
</dbReference>
<keyword evidence="5 7" id="KW-0460">Magnesium</keyword>
<dbReference type="CDD" id="cd05800">
    <property type="entry name" value="PGM_like2"/>
    <property type="match status" value="1"/>
</dbReference>
<evidence type="ECO:0000256" key="1">
    <source>
        <dbReference type="ARBA" id="ARBA00001946"/>
    </source>
</evidence>
<evidence type="ECO:0000259" key="10">
    <source>
        <dbReference type="Pfam" id="PF02879"/>
    </source>
</evidence>
<dbReference type="Gene3D" id="3.30.310.50">
    <property type="entry name" value="Alpha-D-phosphohexomutase, C-terminal domain"/>
    <property type="match status" value="1"/>
</dbReference>
<dbReference type="PROSITE" id="PS00710">
    <property type="entry name" value="PGM_PMM"/>
    <property type="match status" value="1"/>
</dbReference>
<dbReference type="InterPro" id="IPR005844">
    <property type="entry name" value="A-D-PHexomutase_a/b/a-I"/>
</dbReference>
<evidence type="ECO:0000313" key="12">
    <source>
        <dbReference type="EMBL" id="UQF79431.1"/>
    </source>
</evidence>
<evidence type="ECO:0000256" key="4">
    <source>
        <dbReference type="ARBA" id="ARBA00022723"/>
    </source>
</evidence>
<dbReference type="EMBL" id="CP097095">
    <property type="protein sequence ID" value="UQF79431.1"/>
    <property type="molecule type" value="Genomic_DNA"/>
</dbReference>
<dbReference type="SUPFAM" id="SSF53738">
    <property type="entry name" value="Phosphoglucomutase, first 3 domains"/>
    <property type="match status" value="2"/>
</dbReference>
<comment type="similarity">
    <text evidence="2 7">Belongs to the phosphohexose mutase family.</text>
</comment>
<dbReference type="FunFam" id="3.40.120.10:FF:000028">
    <property type="entry name" value="GlcNAc phosphomutase"/>
    <property type="match status" value="1"/>
</dbReference>
<reference evidence="12" key="1">
    <citation type="submission" date="2022-05" db="EMBL/GenBank/DDBJ databases">
        <title>Using nanopore sequencing to obtain complete genomes from saliva samples.</title>
        <authorList>
            <person name="Baker J.L."/>
        </authorList>
    </citation>
    <scope>NUCLEOTIDE SEQUENCE</scope>
    <source>
        <strain evidence="12">JCVI-JB-Ag32</strain>
    </source>
</reference>
<dbReference type="InterPro" id="IPR005846">
    <property type="entry name" value="A-D-PHexomutase_a/b/a-III"/>
</dbReference>
<feature type="domain" description="Alpha-D-phosphohexomutase alpha/beta/alpha" evidence="10">
    <location>
        <begin position="177"/>
        <end position="276"/>
    </location>
</feature>
<dbReference type="Pfam" id="PF02878">
    <property type="entry name" value="PGM_PMM_I"/>
    <property type="match status" value="1"/>
</dbReference>
<dbReference type="SUPFAM" id="SSF55957">
    <property type="entry name" value="Phosphoglucomutase, C-terminal domain"/>
    <property type="match status" value="1"/>
</dbReference>